<proteinExistence type="predicted"/>
<evidence type="ECO:0000256" key="1">
    <source>
        <dbReference type="SAM" id="MobiDB-lite"/>
    </source>
</evidence>
<reference evidence="2" key="2">
    <citation type="journal article" date="2014" name="PLoS Genet.">
        <title>Signature gene expression reveals novel clues to the molecular mechanisms of dimorphic transition in Penicillium marneffei.</title>
        <authorList>
            <person name="Yang E."/>
            <person name="Wang G."/>
            <person name="Cai J."/>
            <person name="Woo P.C."/>
            <person name="Lau S.K."/>
            <person name="Yuen K.-Y."/>
            <person name="Chow W.-N."/>
            <person name="Lin X."/>
        </authorList>
    </citation>
    <scope>NUCLEOTIDE SEQUENCE</scope>
    <source>
        <strain evidence="2">PM1</strain>
    </source>
</reference>
<accession>A0A093VPQ9</accession>
<organism evidence="2">
    <name type="scientific">Talaromyces marneffei PM1</name>
    <dbReference type="NCBI Taxonomy" id="1077442"/>
    <lineage>
        <taxon>Eukaryota</taxon>
        <taxon>Fungi</taxon>
        <taxon>Dikarya</taxon>
        <taxon>Ascomycota</taxon>
        <taxon>Pezizomycotina</taxon>
        <taxon>Eurotiomycetes</taxon>
        <taxon>Eurotiomycetidae</taxon>
        <taxon>Eurotiales</taxon>
        <taxon>Trichocomaceae</taxon>
        <taxon>Talaromyces</taxon>
        <taxon>Talaromyces sect. Talaromyces</taxon>
    </lineage>
</organism>
<reference key="1">
    <citation type="journal article" date="2014" name="PLoS Genet.">
        <title>Signature Gene Expression Reveals Novel Clues to the Molecular Mechanisms of Dimorphic Transition in Penicillium marneffei.</title>
        <authorList>
            <person name="Yang E."/>
            <person name="Wang G."/>
            <person name="Cai J."/>
            <person name="Woo P.C."/>
            <person name="Lau S.K."/>
            <person name="Yuen K.-Y."/>
            <person name="Chow W.-N."/>
            <person name="Lin X."/>
        </authorList>
    </citation>
    <scope>NUCLEOTIDE SEQUENCE [LARGE SCALE GENOMIC DNA]</scope>
    <source>
        <strain>PM1</strain>
    </source>
</reference>
<feature type="region of interest" description="Disordered" evidence="1">
    <location>
        <begin position="121"/>
        <end position="152"/>
    </location>
</feature>
<dbReference type="EMBL" id="JPOX01000004">
    <property type="protein sequence ID" value="KFX51979.1"/>
    <property type="molecule type" value="Genomic_DNA"/>
</dbReference>
<protein>
    <submittedName>
        <fullName evidence="2">Uncharacterized protein</fullName>
    </submittedName>
</protein>
<gene>
    <name evidence="2" type="ORF">GQ26_0043210</name>
</gene>
<dbReference type="AlphaFoldDB" id="A0A093VPQ9"/>
<comment type="caution">
    <text evidence="2">The sequence shown here is derived from an EMBL/GenBank/DDBJ whole genome shotgun (WGS) entry which is preliminary data.</text>
</comment>
<name>A0A093VPQ9_TALMA</name>
<evidence type="ECO:0000313" key="2">
    <source>
        <dbReference type="EMBL" id="KFX51979.1"/>
    </source>
</evidence>
<dbReference type="HOGENOM" id="CLU_1907379_0_0_1"/>
<sequence length="152" mass="16343">MPPKKSVENNTGPVDANKPDEAALQFAFECLRAVGNDGVLDMSALSQAMGHTNVMSTRNAFARHKKRWGFGNINTKTTVGSATPTDEAVDSGTFPPLFTFRSVCCFRRFLTCTTVTLKPSNDANKVAKKRGRPSASSSPSKKEAAAVDTMLL</sequence>